<organism evidence="2">
    <name type="scientific">Phenylobacterium glaciei</name>
    <dbReference type="NCBI Taxonomy" id="2803784"/>
    <lineage>
        <taxon>Bacteria</taxon>
        <taxon>Pseudomonadati</taxon>
        <taxon>Pseudomonadota</taxon>
        <taxon>Alphaproteobacteria</taxon>
        <taxon>Caulobacterales</taxon>
        <taxon>Caulobacteraceae</taxon>
        <taxon>Phenylobacterium</taxon>
    </lineage>
</organism>
<dbReference type="Gene3D" id="3.40.630.30">
    <property type="match status" value="1"/>
</dbReference>
<feature type="compositionally biased region" description="Low complexity" evidence="1">
    <location>
        <begin position="25"/>
        <end position="53"/>
    </location>
</feature>
<name>A0A974P3J9_9CAUL</name>
<proteinExistence type="predicted"/>
<accession>A0A974P3J9</accession>
<evidence type="ECO:0000313" key="2">
    <source>
        <dbReference type="EMBL" id="QQZ49754.1"/>
    </source>
</evidence>
<feature type="compositionally biased region" description="Acidic residues" evidence="1">
    <location>
        <begin position="7"/>
        <end position="20"/>
    </location>
</feature>
<feature type="region of interest" description="Disordered" evidence="1">
    <location>
        <begin position="1"/>
        <end position="104"/>
    </location>
</feature>
<sequence length="136" mass="15283">MIAELVIDLEDLYPEDEDDAPAPGPSTAWRPSAPSWWPASTASPRPAAAWPPWRVRKPSRSSACTSARPPRRGPRRPDPGRPGSRRPHQGRTNPPAPLRPRQPAALRVYERNGYVRRAAFAQHREHETNVFMEKGL</sequence>
<reference evidence="2" key="1">
    <citation type="submission" date="2021-01" db="EMBL/GenBank/DDBJ databases">
        <title>Genome sequence of Phenylobacterium sp. 20VBR1 isolated from a valley glaceir, Ny-Alesund, Svalbard.</title>
        <authorList>
            <person name="Thomas F.A."/>
            <person name="Krishnan K.P."/>
            <person name="Sinha R.K."/>
        </authorList>
    </citation>
    <scope>NUCLEOTIDE SEQUENCE</scope>
    <source>
        <strain evidence="2">20VBR1</strain>
    </source>
</reference>
<dbReference type="AlphaFoldDB" id="A0A974P3J9"/>
<dbReference type="EMBL" id="CP068570">
    <property type="protein sequence ID" value="QQZ49754.1"/>
    <property type="molecule type" value="Genomic_DNA"/>
</dbReference>
<evidence type="ECO:0000256" key="1">
    <source>
        <dbReference type="SAM" id="MobiDB-lite"/>
    </source>
</evidence>
<protein>
    <submittedName>
        <fullName evidence="2">Uncharacterized protein</fullName>
    </submittedName>
</protein>
<gene>
    <name evidence="2" type="ORF">JKL49_23540</name>
</gene>